<keyword evidence="3" id="KW-0804">Transcription</keyword>
<dbReference type="SUPFAM" id="SSF46689">
    <property type="entry name" value="Homeodomain-like"/>
    <property type="match status" value="1"/>
</dbReference>
<evidence type="ECO:0000256" key="2">
    <source>
        <dbReference type="ARBA" id="ARBA00023125"/>
    </source>
</evidence>
<feature type="domain" description="HTH araC/xylS-type" evidence="4">
    <location>
        <begin position="174"/>
        <end position="272"/>
    </location>
</feature>
<dbReference type="EMBL" id="JALAZD010000001">
    <property type="protein sequence ID" value="MCI0126018.1"/>
    <property type="molecule type" value="Genomic_DNA"/>
</dbReference>
<organism evidence="5 6">
    <name type="scientific">Paradevosia shaoguanensis</name>
    <dbReference type="NCBI Taxonomy" id="1335043"/>
    <lineage>
        <taxon>Bacteria</taxon>
        <taxon>Pseudomonadati</taxon>
        <taxon>Pseudomonadota</taxon>
        <taxon>Alphaproteobacteria</taxon>
        <taxon>Hyphomicrobiales</taxon>
        <taxon>Devosiaceae</taxon>
        <taxon>Paradevosia</taxon>
    </lineage>
</organism>
<dbReference type="PROSITE" id="PS00041">
    <property type="entry name" value="HTH_ARAC_FAMILY_1"/>
    <property type="match status" value="1"/>
</dbReference>
<evidence type="ECO:0000256" key="3">
    <source>
        <dbReference type="ARBA" id="ARBA00023163"/>
    </source>
</evidence>
<dbReference type="GO" id="GO:0003700">
    <property type="term" value="F:DNA-binding transcription factor activity"/>
    <property type="evidence" value="ECO:0007669"/>
    <property type="project" value="InterPro"/>
</dbReference>
<dbReference type="InterPro" id="IPR050204">
    <property type="entry name" value="AraC_XylS_family_regulators"/>
</dbReference>
<dbReference type="Gene3D" id="1.10.10.60">
    <property type="entry name" value="Homeodomain-like"/>
    <property type="match status" value="1"/>
</dbReference>
<dbReference type="PROSITE" id="PS01124">
    <property type="entry name" value="HTH_ARAC_FAMILY_2"/>
    <property type="match status" value="1"/>
</dbReference>
<keyword evidence="6" id="KW-1185">Reference proteome</keyword>
<dbReference type="GO" id="GO:0043565">
    <property type="term" value="F:sequence-specific DNA binding"/>
    <property type="evidence" value="ECO:0007669"/>
    <property type="project" value="InterPro"/>
</dbReference>
<dbReference type="InterPro" id="IPR018062">
    <property type="entry name" value="HTH_AraC-typ_CS"/>
</dbReference>
<accession>A0AA41QKU4</accession>
<dbReference type="AlphaFoldDB" id="A0AA41QKU4"/>
<dbReference type="InterPro" id="IPR046532">
    <property type="entry name" value="DUF6597"/>
</dbReference>
<sequence length="274" mass="30726">MRQTLERIVIDPARQPARGLLHRATSFRHFELVRLAASADFQPFIENFWLVIWDLDEPYTQENLPHPSQHLVIDPVGGTGIFGLQRAKFTYTLNGTGAVIGTKFRPGMFRGFLGRPMHEITDRTLPVRDAFPADDTALDEQFSALNDSTAMADIIEGFLRPRLPGPDPRAEEAQRLVALVEASRDMFTVAALAKLAGVTPRSLQRLFEDYVGVGPKWVIDRYRMIEAVEALNRDEETSLTALAHALGYFDQAHFSKAFVALTGKPPSFYRRGEA</sequence>
<dbReference type="InterPro" id="IPR009057">
    <property type="entry name" value="Homeodomain-like_sf"/>
</dbReference>
<dbReference type="Pfam" id="PF12833">
    <property type="entry name" value="HTH_18"/>
    <property type="match status" value="1"/>
</dbReference>
<evidence type="ECO:0000259" key="4">
    <source>
        <dbReference type="PROSITE" id="PS01124"/>
    </source>
</evidence>
<dbReference type="InterPro" id="IPR018060">
    <property type="entry name" value="HTH_AraC"/>
</dbReference>
<evidence type="ECO:0000256" key="1">
    <source>
        <dbReference type="ARBA" id="ARBA00023015"/>
    </source>
</evidence>
<dbReference type="Pfam" id="PF20240">
    <property type="entry name" value="DUF6597"/>
    <property type="match status" value="1"/>
</dbReference>
<dbReference type="SMART" id="SM00342">
    <property type="entry name" value="HTH_ARAC"/>
    <property type="match status" value="1"/>
</dbReference>
<evidence type="ECO:0000313" key="6">
    <source>
        <dbReference type="Proteomes" id="UP001156140"/>
    </source>
</evidence>
<protein>
    <submittedName>
        <fullName evidence="5">Helix-turn-helix domain-containing protein</fullName>
    </submittedName>
</protein>
<keyword evidence="1" id="KW-0805">Transcription regulation</keyword>
<proteinExistence type="predicted"/>
<dbReference type="Proteomes" id="UP001156140">
    <property type="component" value="Unassembled WGS sequence"/>
</dbReference>
<name>A0AA41QKU4_9HYPH</name>
<dbReference type="PANTHER" id="PTHR46796">
    <property type="entry name" value="HTH-TYPE TRANSCRIPTIONAL ACTIVATOR RHAS-RELATED"/>
    <property type="match status" value="1"/>
</dbReference>
<evidence type="ECO:0000313" key="5">
    <source>
        <dbReference type="EMBL" id="MCI0126018.1"/>
    </source>
</evidence>
<gene>
    <name evidence="5" type="ORF">ML536_04175</name>
</gene>
<dbReference type="PANTHER" id="PTHR46796:SF13">
    <property type="entry name" value="HTH-TYPE TRANSCRIPTIONAL ACTIVATOR RHAS"/>
    <property type="match status" value="1"/>
</dbReference>
<dbReference type="RefSeq" id="WP_281735068.1">
    <property type="nucleotide sequence ID" value="NZ_JAKETQ010000001.1"/>
</dbReference>
<keyword evidence="2" id="KW-0238">DNA-binding</keyword>
<comment type="caution">
    <text evidence="5">The sequence shown here is derived from an EMBL/GenBank/DDBJ whole genome shotgun (WGS) entry which is preliminary data.</text>
</comment>
<reference evidence="5" key="1">
    <citation type="submission" date="2022-03" db="EMBL/GenBank/DDBJ databases">
        <title>The complete genome sequence of a Methyloterrigena soli.</title>
        <authorList>
            <person name="Zi Z."/>
        </authorList>
    </citation>
    <scope>NUCLEOTIDE SEQUENCE</scope>
    <source>
        <strain evidence="5">M48</strain>
    </source>
</reference>